<reference evidence="8 9" key="1">
    <citation type="journal article" date="2018" name="J. Microbiol.">
        <title>Baekduia soli gen. nov., sp. nov., a novel bacterium isolated from the soil of Baekdu Mountain and proposal of a novel family name, Baekduiaceae fam. nov.</title>
        <authorList>
            <person name="An D.S."/>
            <person name="Siddiqi M.Z."/>
            <person name="Kim K.H."/>
            <person name="Yu H.S."/>
            <person name="Im W.T."/>
        </authorList>
    </citation>
    <scope>NUCLEOTIDE SEQUENCE [LARGE SCALE GENOMIC DNA]</scope>
    <source>
        <strain evidence="8 9">BR7-21</strain>
    </source>
</reference>
<evidence type="ECO:0000256" key="1">
    <source>
        <dbReference type="ARBA" id="ARBA00001938"/>
    </source>
</evidence>
<comment type="cofactor">
    <cofactor evidence="1 4">
        <name>(R)-lipoate</name>
        <dbReference type="ChEBI" id="CHEBI:83088"/>
    </cofactor>
</comment>
<evidence type="ECO:0000259" key="6">
    <source>
        <dbReference type="PROSITE" id="PS50968"/>
    </source>
</evidence>
<feature type="region of interest" description="Disordered" evidence="5">
    <location>
        <begin position="122"/>
        <end position="156"/>
    </location>
</feature>
<dbReference type="InterPro" id="IPR023213">
    <property type="entry name" value="CAT-like_dom_sf"/>
</dbReference>
<gene>
    <name evidence="8" type="ORF">FSW04_04640</name>
</gene>
<dbReference type="PANTHER" id="PTHR23151:SF90">
    <property type="entry name" value="DIHYDROLIPOYLLYSINE-RESIDUE ACETYLTRANSFERASE COMPONENT OF PYRUVATE DEHYDROGENASE COMPLEX, MITOCHONDRIAL-RELATED"/>
    <property type="match status" value="1"/>
</dbReference>
<evidence type="ECO:0000313" key="8">
    <source>
        <dbReference type="EMBL" id="QEC46948.1"/>
    </source>
</evidence>
<dbReference type="InterPro" id="IPR045257">
    <property type="entry name" value="E2/Pdx1"/>
</dbReference>
<dbReference type="Pfam" id="PF00364">
    <property type="entry name" value="Biotin_lipoyl"/>
    <property type="match status" value="1"/>
</dbReference>
<dbReference type="GO" id="GO:0006086">
    <property type="term" value="P:pyruvate decarboxylation to acetyl-CoA"/>
    <property type="evidence" value="ECO:0007669"/>
    <property type="project" value="InterPro"/>
</dbReference>
<accession>A0A5B8U1V8</accession>
<dbReference type="OrthoDB" id="9805770at2"/>
<sequence>MPDVTMPRLSDSMEEGTILRWLRHAGDPVRRGDELVEIETDKATETCVAQADGILEVVAREGTTLPVGAVIARLADAERAPASPLARRLAREGGIDLQVVRGTGPGGRIVGADIAAAAAAAAAAEPERHEPAAASAPAPGAEGAAGAGSGGAKGDVTILEPSRTRALVARRVAEARATVPEYTLRCEADMEPALAALAQLSLLALPVVPGIADVVLRACALALRDVPQANASYRDARYERYARINVGMTIAAQGTLVSPTIFDADRKALAELAREARVLAAGAHDGSLASPQLGNATFSVYDAGPDGPDELTPVIVTPQAATLGVGAVAPRIVARDGAPAVAHTARLTLVCDHRILHGADADLLLRRIRTWIEHPAALLAAR</sequence>
<dbReference type="RefSeq" id="WP_146916755.1">
    <property type="nucleotide sequence ID" value="NZ_CP042430.1"/>
</dbReference>
<dbReference type="Proteomes" id="UP000321805">
    <property type="component" value="Chromosome"/>
</dbReference>
<proteinExistence type="inferred from homology"/>
<keyword evidence="9" id="KW-1185">Reference proteome</keyword>
<dbReference type="SUPFAM" id="SSF52777">
    <property type="entry name" value="CoA-dependent acyltransferases"/>
    <property type="match status" value="1"/>
</dbReference>
<feature type="compositionally biased region" description="Low complexity" evidence="5">
    <location>
        <begin position="132"/>
        <end position="142"/>
    </location>
</feature>
<dbReference type="Gene3D" id="2.40.50.100">
    <property type="match status" value="1"/>
</dbReference>
<feature type="domain" description="Peripheral subunit-binding (PSBD)" evidence="7">
    <location>
        <begin position="81"/>
        <end position="118"/>
    </location>
</feature>
<evidence type="ECO:0000256" key="3">
    <source>
        <dbReference type="ARBA" id="ARBA00022823"/>
    </source>
</evidence>
<protein>
    <recommendedName>
        <fullName evidence="4">Dihydrolipoamide acetyltransferase component of pyruvate dehydrogenase complex</fullName>
        <ecNumber evidence="4">2.3.1.-</ecNumber>
    </recommendedName>
</protein>
<feature type="compositionally biased region" description="Gly residues" evidence="5">
    <location>
        <begin position="143"/>
        <end position="153"/>
    </location>
</feature>
<name>A0A5B8U1V8_9ACTN</name>
<feature type="domain" description="Lipoyl-binding" evidence="6">
    <location>
        <begin position="1"/>
        <end position="75"/>
    </location>
</feature>
<dbReference type="PROSITE" id="PS50968">
    <property type="entry name" value="BIOTINYL_LIPOYL"/>
    <property type="match status" value="1"/>
</dbReference>
<dbReference type="PROSITE" id="PS51826">
    <property type="entry name" value="PSBD"/>
    <property type="match status" value="1"/>
</dbReference>
<dbReference type="InterPro" id="IPR001078">
    <property type="entry name" value="2-oxoacid_DH_actylTfrase"/>
</dbReference>
<keyword evidence="4" id="KW-0012">Acyltransferase</keyword>
<evidence type="ECO:0000313" key="9">
    <source>
        <dbReference type="Proteomes" id="UP000321805"/>
    </source>
</evidence>
<dbReference type="EMBL" id="CP042430">
    <property type="protein sequence ID" value="QEC46948.1"/>
    <property type="molecule type" value="Genomic_DNA"/>
</dbReference>
<organism evidence="8 9">
    <name type="scientific">Baekduia soli</name>
    <dbReference type="NCBI Taxonomy" id="496014"/>
    <lineage>
        <taxon>Bacteria</taxon>
        <taxon>Bacillati</taxon>
        <taxon>Actinomycetota</taxon>
        <taxon>Thermoleophilia</taxon>
        <taxon>Solirubrobacterales</taxon>
        <taxon>Baekduiaceae</taxon>
        <taxon>Baekduia</taxon>
    </lineage>
</organism>
<dbReference type="EC" id="2.3.1.-" evidence="4"/>
<dbReference type="CDD" id="cd06849">
    <property type="entry name" value="lipoyl_domain"/>
    <property type="match status" value="1"/>
</dbReference>
<evidence type="ECO:0000259" key="7">
    <source>
        <dbReference type="PROSITE" id="PS51826"/>
    </source>
</evidence>
<dbReference type="AlphaFoldDB" id="A0A5B8U1V8"/>
<evidence type="ECO:0000256" key="4">
    <source>
        <dbReference type="RuleBase" id="RU003423"/>
    </source>
</evidence>
<dbReference type="KEGG" id="bsol:FSW04_04640"/>
<keyword evidence="3 4" id="KW-0450">Lipoyl</keyword>
<dbReference type="Pfam" id="PF02817">
    <property type="entry name" value="E3_binding"/>
    <property type="match status" value="1"/>
</dbReference>
<comment type="similarity">
    <text evidence="2 4">Belongs to the 2-oxoacid dehydrogenase family.</text>
</comment>
<evidence type="ECO:0000256" key="5">
    <source>
        <dbReference type="SAM" id="MobiDB-lite"/>
    </source>
</evidence>
<dbReference type="Gene3D" id="4.10.320.10">
    <property type="entry name" value="E3-binding domain"/>
    <property type="match status" value="1"/>
</dbReference>
<dbReference type="Gene3D" id="3.30.559.10">
    <property type="entry name" value="Chloramphenicol acetyltransferase-like domain"/>
    <property type="match status" value="1"/>
</dbReference>
<dbReference type="InterPro" id="IPR036625">
    <property type="entry name" value="E3-bd_dom_sf"/>
</dbReference>
<dbReference type="GO" id="GO:0045254">
    <property type="term" value="C:pyruvate dehydrogenase complex"/>
    <property type="evidence" value="ECO:0007669"/>
    <property type="project" value="InterPro"/>
</dbReference>
<dbReference type="InterPro" id="IPR000089">
    <property type="entry name" value="Biotin_lipoyl"/>
</dbReference>
<evidence type="ECO:0000256" key="2">
    <source>
        <dbReference type="ARBA" id="ARBA00007317"/>
    </source>
</evidence>
<dbReference type="SUPFAM" id="SSF47005">
    <property type="entry name" value="Peripheral subunit-binding domain of 2-oxo acid dehydrogenase complex"/>
    <property type="match status" value="1"/>
</dbReference>
<dbReference type="Pfam" id="PF00198">
    <property type="entry name" value="2-oxoacid_dh"/>
    <property type="match status" value="1"/>
</dbReference>
<dbReference type="SUPFAM" id="SSF51230">
    <property type="entry name" value="Single hybrid motif"/>
    <property type="match status" value="1"/>
</dbReference>
<dbReference type="GO" id="GO:0016746">
    <property type="term" value="F:acyltransferase activity"/>
    <property type="evidence" value="ECO:0007669"/>
    <property type="project" value="UniProtKB-KW"/>
</dbReference>
<dbReference type="InterPro" id="IPR004167">
    <property type="entry name" value="PSBD"/>
</dbReference>
<dbReference type="InterPro" id="IPR011053">
    <property type="entry name" value="Single_hybrid_motif"/>
</dbReference>
<keyword evidence="4" id="KW-0808">Transferase</keyword>
<dbReference type="PANTHER" id="PTHR23151">
    <property type="entry name" value="DIHYDROLIPOAMIDE ACETYL/SUCCINYL-TRANSFERASE-RELATED"/>
    <property type="match status" value="1"/>
</dbReference>